<accession>U2CHR1</accession>
<comment type="caution">
    <text evidence="2">The sequence shown here is derived from an EMBL/GenBank/DDBJ whole genome shotgun (WGS) entry which is preliminary data.</text>
</comment>
<feature type="transmembrane region" description="Helical" evidence="1">
    <location>
        <begin position="25"/>
        <end position="43"/>
    </location>
</feature>
<keyword evidence="1" id="KW-0472">Membrane</keyword>
<organism evidence="2 3">
    <name type="scientific">Bacteroides pyogenes F0041</name>
    <dbReference type="NCBI Taxonomy" id="1321819"/>
    <lineage>
        <taxon>Bacteria</taxon>
        <taxon>Pseudomonadati</taxon>
        <taxon>Bacteroidota</taxon>
        <taxon>Bacteroidia</taxon>
        <taxon>Bacteroidales</taxon>
        <taxon>Bacteroidaceae</taxon>
        <taxon>Bacteroides</taxon>
    </lineage>
</organism>
<dbReference type="RefSeq" id="WP_021646064.1">
    <property type="nucleotide sequence ID" value="NZ_KE993133.1"/>
</dbReference>
<feature type="transmembrane region" description="Helical" evidence="1">
    <location>
        <begin position="55"/>
        <end position="73"/>
    </location>
</feature>
<evidence type="ECO:0000313" key="2">
    <source>
        <dbReference type="EMBL" id="ERI84080.1"/>
    </source>
</evidence>
<reference evidence="2 3" key="1">
    <citation type="submission" date="2013-08" db="EMBL/GenBank/DDBJ databases">
        <authorList>
            <person name="Weinstock G."/>
            <person name="Sodergren E."/>
            <person name="Wylie T."/>
            <person name="Fulton L."/>
            <person name="Fulton R."/>
            <person name="Fronick C."/>
            <person name="O'Laughlin M."/>
            <person name="Godfrey J."/>
            <person name="Miner T."/>
            <person name="Herter B."/>
            <person name="Appelbaum E."/>
            <person name="Cordes M."/>
            <person name="Lek S."/>
            <person name="Wollam A."/>
            <person name="Pepin K.H."/>
            <person name="Palsikar V.B."/>
            <person name="Mitreva M."/>
            <person name="Wilson R.K."/>
        </authorList>
    </citation>
    <scope>NUCLEOTIDE SEQUENCE [LARGE SCALE GENOMIC DNA]</scope>
    <source>
        <strain evidence="2 3">F0041</strain>
    </source>
</reference>
<name>U2CHR1_9BACE</name>
<gene>
    <name evidence="2" type="ORF">HMPREF1981_02518</name>
</gene>
<dbReference type="OrthoDB" id="1086594at2"/>
<dbReference type="AlphaFoldDB" id="U2CHR1"/>
<keyword evidence="1" id="KW-0812">Transmembrane</keyword>
<proteinExistence type="predicted"/>
<evidence type="ECO:0000256" key="1">
    <source>
        <dbReference type="SAM" id="Phobius"/>
    </source>
</evidence>
<protein>
    <submittedName>
        <fullName evidence="2">Uncharacterized protein</fullName>
    </submittedName>
</protein>
<keyword evidence="1" id="KW-1133">Transmembrane helix</keyword>
<dbReference type="EMBL" id="AWSV01000135">
    <property type="protein sequence ID" value="ERI84080.1"/>
    <property type="molecule type" value="Genomic_DNA"/>
</dbReference>
<sequence length="167" mass="19410">MYLDFLYVILDYFSTLTKNERRFEWGIPIIFGMVGVVVCLFINPQMQYDLIKEIVTFLGILLGFTLASLTLILSNDNVKSTTQQCSTERKIRGRTISLYRLVVVSFSYLIIMETILCVLYYMGILFNDFNFGKWAIIANTIFLILSFNILLATIRTTTMLYFIVVRK</sequence>
<dbReference type="Proteomes" id="UP000016496">
    <property type="component" value="Unassembled WGS sequence"/>
</dbReference>
<feature type="transmembrane region" description="Helical" evidence="1">
    <location>
        <begin position="134"/>
        <end position="164"/>
    </location>
</feature>
<dbReference type="HOGENOM" id="CLU_1617498_0_0_10"/>
<evidence type="ECO:0000313" key="3">
    <source>
        <dbReference type="Proteomes" id="UP000016496"/>
    </source>
</evidence>
<feature type="transmembrane region" description="Helical" evidence="1">
    <location>
        <begin position="98"/>
        <end position="122"/>
    </location>
</feature>